<evidence type="ECO:0000259" key="5">
    <source>
        <dbReference type="PROSITE" id="PS50977"/>
    </source>
</evidence>
<dbReference type="RefSeq" id="WP_346098436.1">
    <property type="nucleotide sequence ID" value="NZ_BAAABY010000044.1"/>
</dbReference>
<evidence type="ECO:0000256" key="3">
    <source>
        <dbReference type="ARBA" id="ARBA00023163"/>
    </source>
</evidence>
<evidence type="ECO:0000256" key="1">
    <source>
        <dbReference type="ARBA" id="ARBA00023015"/>
    </source>
</evidence>
<dbReference type="Gene3D" id="1.10.357.10">
    <property type="entry name" value="Tetracycline Repressor, domain 2"/>
    <property type="match status" value="1"/>
</dbReference>
<keyword evidence="1" id="KW-0805">Transcription regulation</keyword>
<keyword evidence="2 4" id="KW-0238">DNA-binding</keyword>
<reference evidence="6 7" key="1">
    <citation type="journal article" date="2019" name="Int. J. Syst. Evol. Microbiol.">
        <title>The Global Catalogue of Microorganisms (GCM) 10K type strain sequencing project: providing services to taxonomists for standard genome sequencing and annotation.</title>
        <authorList>
            <consortium name="The Broad Institute Genomics Platform"/>
            <consortium name="The Broad Institute Genome Sequencing Center for Infectious Disease"/>
            <person name="Wu L."/>
            <person name="Ma J."/>
        </authorList>
    </citation>
    <scope>NUCLEOTIDE SEQUENCE [LARGE SCALE GENOMIC DNA]</scope>
    <source>
        <strain evidence="6 7">JCM 4805</strain>
    </source>
</reference>
<dbReference type="InterPro" id="IPR041347">
    <property type="entry name" value="MftR_C"/>
</dbReference>
<dbReference type="InterPro" id="IPR009057">
    <property type="entry name" value="Homeodomain-like_sf"/>
</dbReference>
<dbReference type="SUPFAM" id="SSF53474">
    <property type="entry name" value="alpha/beta-Hydrolases"/>
    <property type="match status" value="1"/>
</dbReference>
<feature type="domain" description="HTH tetR-type" evidence="5">
    <location>
        <begin position="16"/>
        <end position="76"/>
    </location>
</feature>
<dbReference type="EMBL" id="BAAABY010000044">
    <property type="protein sequence ID" value="GAA0486919.1"/>
    <property type="molecule type" value="Genomic_DNA"/>
</dbReference>
<dbReference type="PROSITE" id="PS01081">
    <property type="entry name" value="HTH_TETR_1"/>
    <property type="match status" value="1"/>
</dbReference>
<dbReference type="Proteomes" id="UP001500909">
    <property type="component" value="Unassembled WGS sequence"/>
</dbReference>
<feature type="DNA-binding region" description="H-T-H motif" evidence="4">
    <location>
        <begin position="39"/>
        <end position="58"/>
    </location>
</feature>
<sequence>MPDEAPEPDRKARAARRTRDRLAAAALALALDRGLAAATVEEIAARADVTRRTFSRHFTGKESAVVDCLRADAARINRALRARPPGEPPLTAYHRAVRDWLADPDAPAWHRRPWMFDLLRLAEQEPTLFAALQHTRVDAQEDAVRILADRLGTDPDTDLRPAVLVGACAGALIAAQTAWVRGGDTGALPRLVDEAFAALTAERAAERGGSP</sequence>
<evidence type="ECO:0000256" key="2">
    <source>
        <dbReference type="ARBA" id="ARBA00023125"/>
    </source>
</evidence>
<dbReference type="Pfam" id="PF17754">
    <property type="entry name" value="TetR_C_14"/>
    <property type="match status" value="1"/>
</dbReference>
<dbReference type="InterPro" id="IPR023772">
    <property type="entry name" value="DNA-bd_HTH_TetR-type_CS"/>
</dbReference>
<gene>
    <name evidence="6" type="ORF">GCM10010361_59760</name>
</gene>
<keyword evidence="3" id="KW-0804">Transcription</keyword>
<dbReference type="SUPFAM" id="SSF46689">
    <property type="entry name" value="Homeodomain-like"/>
    <property type="match status" value="1"/>
</dbReference>
<evidence type="ECO:0000256" key="4">
    <source>
        <dbReference type="PROSITE-ProRule" id="PRU00335"/>
    </source>
</evidence>
<organism evidence="6 7">
    <name type="scientific">Streptomyces olivaceiscleroticus</name>
    <dbReference type="NCBI Taxonomy" id="68245"/>
    <lineage>
        <taxon>Bacteria</taxon>
        <taxon>Bacillati</taxon>
        <taxon>Actinomycetota</taxon>
        <taxon>Actinomycetes</taxon>
        <taxon>Kitasatosporales</taxon>
        <taxon>Streptomycetaceae</taxon>
        <taxon>Streptomyces</taxon>
    </lineage>
</organism>
<dbReference type="InterPro" id="IPR050109">
    <property type="entry name" value="HTH-type_TetR-like_transc_reg"/>
</dbReference>
<evidence type="ECO:0000313" key="6">
    <source>
        <dbReference type="EMBL" id="GAA0486919.1"/>
    </source>
</evidence>
<accession>A0ABN1AZA3</accession>
<dbReference type="PANTHER" id="PTHR30055">
    <property type="entry name" value="HTH-TYPE TRANSCRIPTIONAL REGULATOR RUTR"/>
    <property type="match status" value="1"/>
</dbReference>
<dbReference type="Gene3D" id="1.10.10.60">
    <property type="entry name" value="Homeodomain-like"/>
    <property type="match status" value="1"/>
</dbReference>
<dbReference type="InterPro" id="IPR001647">
    <property type="entry name" value="HTH_TetR"/>
</dbReference>
<dbReference type="Pfam" id="PF00440">
    <property type="entry name" value="TetR_N"/>
    <property type="match status" value="1"/>
</dbReference>
<proteinExistence type="predicted"/>
<keyword evidence="7" id="KW-1185">Reference proteome</keyword>
<dbReference type="InterPro" id="IPR029058">
    <property type="entry name" value="AB_hydrolase_fold"/>
</dbReference>
<name>A0ABN1AZA3_9ACTN</name>
<comment type="caution">
    <text evidence="6">The sequence shown here is derived from an EMBL/GenBank/DDBJ whole genome shotgun (WGS) entry which is preliminary data.</text>
</comment>
<dbReference type="PANTHER" id="PTHR30055:SF238">
    <property type="entry name" value="MYCOFACTOCIN BIOSYNTHESIS TRANSCRIPTIONAL REGULATOR MFTR-RELATED"/>
    <property type="match status" value="1"/>
</dbReference>
<evidence type="ECO:0000313" key="7">
    <source>
        <dbReference type="Proteomes" id="UP001500909"/>
    </source>
</evidence>
<protein>
    <submittedName>
        <fullName evidence="6">TetR/AcrR family transcriptional regulator</fullName>
    </submittedName>
</protein>
<dbReference type="PROSITE" id="PS50977">
    <property type="entry name" value="HTH_TETR_2"/>
    <property type="match status" value="1"/>
</dbReference>